<evidence type="ECO:0000256" key="3">
    <source>
        <dbReference type="ARBA" id="ARBA00023163"/>
    </source>
</evidence>
<evidence type="ECO:0000313" key="8">
    <source>
        <dbReference type="Proteomes" id="UP000326198"/>
    </source>
</evidence>
<gene>
    <name evidence="7" type="ORF">BDV26DRAFT_278547</name>
</gene>
<dbReference type="InterPro" id="IPR036864">
    <property type="entry name" value="Zn2-C6_fun-type_DNA-bd_sf"/>
</dbReference>
<evidence type="ECO:0000256" key="4">
    <source>
        <dbReference type="ARBA" id="ARBA00023242"/>
    </source>
</evidence>
<dbReference type="GO" id="GO:0000981">
    <property type="term" value="F:DNA-binding transcription factor activity, RNA polymerase II-specific"/>
    <property type="evidence" value="ECO:0007669"/>
    <property type="project" value="InterPro"/>
</dbReference>
<dbReference type="SMART" id="SM00066">
    <property type="entry name" value="GAL4"/>
    <property type="match status" value="1"/>
</dbReference>
<proteinExistence type="predicted"/>
<dbReference type="OrthoDB" id="4356994at2759"/>
<organism evidence="7 8">
    <name type="scientific">Aspergillus bertholletiae</name>
    <dbReference type="NCBI Taxonomy" id="1226010"/>
    <lineage>
        <taxon>Eukaryota</taxon>
        <taxon>Fungi</taxon>
        <taxon>Dikarya</taxon>
        <taxon>Ascomycota</taxon>
        <taxon>Pezizomycotina</taxon>
        <taxon>Eurotiomycetes</taxon>
        <taxon>Eurotiomycetidae</taxon>
        <taxon>Eurotiales</taxon>
        <taxon>Aspergillaceae</taxon>
        <taxon>Aspergillus</taxon>
        <taxon>Aspergillus subgen. Circumdati</taxon>
    </lineage>
</organism>
<feature type="region of interest" description="Disordered" evidence="5">
    <location>
        <begin position="415"/>
        <end position="445"/>
    </location>
</feature>
<accession>A0A5N7BIX9</accession>
<feature type="domain" description="Zn(2)-C6 fungal-type" evidence="6">
    <location>
        <begin position="43"/>
        <end position="73"/>
    </location>
</feature>
<keyword evidence="2" id="KW-0238">DNA-binding</keyword>
<dbReference type="PANTHER" id="PTHR47785">
    <property type="entry name" value="ZN(II)2CYS6 TRANSCRIPTION FACTOR (EUROFUNG)-RELATED-RELATED"/>
    <property type="match status" value="1"/>
</dbReference>
<evidence type="ECO:0000256" key="2">
    <source>
        <dbReference type="ARBA" id="ARBA00023125"/>
    </source>
</evidence>
<feature type="region of interest" description="Disordered" evidence="5">
    <location>
        <begin position="1"/>
        <end position="24"/>
    </location>
</feature>
<dbReference type="Gene3D" id="4.10.240.10">
    <property type="entry name" value="Zn(2)-C6 fungal-type DNA-binding domain"/>
    <property type="match status" value="1"/>
</dbReference>
<dbReference type="PROSITE" id="PS50048">
    <property type="entry name" value="ZN2_CY6_FUNGAL_2"/>
    <property type="match status" value="1"/>
</dbReference>
<evidence type="ECO:0000313" key="7">
    <source>
        <dbReference type="EMBL" id="KAE8381731.1"/>
    </source>
</evidence>
<dbReference type="InterPro" id="IPR001138">
    <property type="entry name" value="Zn2Cys6_DnaBD"/>
</dbReference>
<dbReference type="GO" id="GO:0008270">
    <property type="term" value="F:zinc ion binding"/>
    <property type="evidence" value="ECO:0007669"/>
    <property type="project" value="InterPro"/>
</dbReference>
<evidence type="ECO:0000259" key="6">
    <source>
        <dbReference type="PROSITE" id="PS50048"/>
    </source>
</evidence>
<protein>
    <recommendedName>
        <fullName evidence="6">Zn(2)-C6 fungal-type domain-containing protein</fullName>
    </recommendedName>
</protein>
<sequence>MDIDATIDSSLTRSRSPSHDEPPLRATANIIAPRLLGNRRRAACQTCRKRKVRCNNARPACGFCQHNGMTCIYVERGEQTKEDRDLGEVIERLDHLTHAVESIHSYLSSTGTPTSSGQSAAPQQTAGQLNIPVGDTEPYKDYLQIPSGRGSADTVLTWPIFRGQFRENALITTLFQSSHGAESATVETWVVPDGFQPTNEERIPGLVDQFIQNVHTKNPILDLEALIRWGRQAAEFGLRWDAQSCLVLLACALGCVSQAFTLSMKAPLQHERATHAPEEKSSFASGLQEGETFFVMACRRIGLLRYSVLGAQCHFFAGVYLMYTFRPLAAWNHFYQASTFYRLRLRMIDGLNMDDDLSADEPAQHGTPVSRHMEQSLYWSCFKSEVEIRVELPLPQSAIAEYEYPALFPTPPSLSDDYPEGGSHTAGWSTSWNSSRPTSSYHGSRGPTSFGVRNHIMQLFDEEQSWYYYLTEVALRRIGNRVLNVFYRKGQSMWSDIKPFIPLALEFETQINAWSANLPPGLRHYEDNEGSGQTRNRFSEPQDSISLELSWAIANRLSEIRLWLYQPFLYFVIHHPVNHGQDTGGTRSSSFTGEELATIATFVQSGMQCALQILEARCLRHRHHGIWFDLRALVTSSLIVIAAIKSGNLDVPGINRPIELKSHFESTLQALSYWEDEAPDIKKARCILEGLLTEVN</sequence>
<dbReference type="Proteomes" id="UP000326198">
    <property type="component" value="Unassembled WGS sequence"/>
</dbReference>
<dbReference type="CDD" id="cd12148">
    <property type="entry name" value="fungal_TF_MHR"/>
    <property type="match status" value="1"/>
</dbReference>
<name>A0A5N7BIX9_9EURO</name>
<reference evidence="7 8" key="1">
    <citation type="submission" date="2019-04" db="EMBL/GenBank/DDBJ databases">
        <title>Friends and foes A comparative genomics studyof 23 Aspergillus species from section Flavi.</title>
        <authorList>
            <consortium name="DOE Joint Genome Institute"/>
            <person name="Kjaerbolling I."/>
            <person name="Vesth T."/>
            <person name="Frisvad J.C."/>
            <person name="Nybo J.L."/>
            <person name="Theobald S."/>
            <person name="Kildgaard S."/>
            <person name="Isbrandt T."/>
            <person name="Kuo A."/>
            <person name="Sato A."/>
            <person name="Lyhne E.K."/>
            <person name="Kogle M.E."/>
            <person name="Wiebenga A."/>
            <person name="Kun R.S."/>
            <person name="Lubbers R.J."/>
            <person name="Makela M.R."/>
            <person name="Barry K."/>
            <person name="Chovatia M."/>
            <person name="Clum A."/>
            <person name="Daum C."/>
            <person name="Haridas S."/>
            <person name="He G."/>
            <person name="LaButti K."/>
            <person name="Lipzen A."/>
            <person name="Mondo S."/>
            <person name="Riley R."/>
            <person name="Salamov A."/>
            <person name="Simmons B.A."/>
            <person name="Magnuson J.K."/>
            <person name="Henrissat B."/>
            <person name="Mortensen U.H."/>
            <person name="Larsen T.O."/>
            <person name="Devries R.P."/>
            <person name="Grigoriev I.V."/>
            <person name="Machida M."/>
            <person name="Baker S.E."/>
            <person name="Andersen M.R."/>
        </authorList>
    </citation>
    <scope>NUCLEOTIDE SEQUENCE [LARGE SCALE GENOMIC DNA]</scope>
    <source>
        <strain evidence="7 8">IBT 29228</strain>
    </source>
</reference>
<feature type="compositionally biased region" description="Low complexity" evidence="5">
    <location>
        <begin position="428"/>
        <end position="440"/>
    </location>
</feature>
<keyword evidence="1" id="KW-0805">Transcription regulation</keyword>
<dbReference type="GO" id="GO:0009893">
    <property type="term" value="P:positive regulation of metabolic process"/>
    <property type="evidence" value="ECO:0007669"/>
    <property type="project" value="UniProtKB-ARBA"/>
</dbReference>
<keyword evidence="3" id="KW-0804">Transcription</keyword>
<evidence type="ECO:0000256" key="1">
    <source>
        <dbReference type="ARBA" id="ARBA00023015"/>
    </source>
</evidence>
<dbReference type="InterPro" id="IPR053181">
    <property type="entry name" value="EcdB-like_regulator"/>
</dbReference>
<dbReference type="PANTHER" id="PTHR47785:SF5">
    <property type="entry name" value="ZN(II)2CYS6 TRANSCRIPTION FACTOR (EUROFUNG)"/>
    <property type="match status" value="1"/>
</dbReference>
<dbReference type="EMBL" id="ML736168">
    <property type="protein sequence ID" value="KAE8381731.1"/>
    <property type="molecule type" value="Genomic_DNA"/>
</dbReference>
<evidence type="ECO:0000256" key="5">
    <source>
        <dbReference type="SAM" id="MobiDB-lite"/>
    </source>
</evidence>
<dbReference type="CDD" id="cd00067">
    <property type="entry name" value="GAL4"/>
    <property type="match status" value="1"/>
</dbReference>
<keyword evidence="8" id="KW-1185">Reference proteome</keyword>
<dbReference type="GO" id="GO:0003677">
    <property type="term" value="F:DNA binding"/>
    <property type="evidence" value="ECO:0007669"/>
    <property type="project" value="UniProtKB-KW"/>
</dbReference>
<dbReference type="AlphaFoldDB" id="A0A5N7BIX9"/>
<dbReference type="SUPFAM" id="SSF57701">
    <property type="entry name" value="Zn2/Cys6 DNA-binding domain"/>
    <property type="match status" value="1"/>
</dbReference>
<keyword evidence="4" id="KW-0539">Nucleus</keyword>
<dbReference type="PROSITE" id="PS00463">
    <property type="entry name" value="ZN2_CY6_FUNGAL_1"/>
    <property type="match status" value="1"/>
</dbReference>
<dbReference type="Pfam" id="PF00172">
    <property type="entry name" value="Zn_clus"/>
    <property type="match status" value="1"/>
</dbReference>